<feature type="region of interest" description="Disordered" evidence="1">
    <location>
        <begin position="1"/>
        <end position="90"/>
    </location>
</feature>
<evidence type="ECO:0000313" key="2">
    <source>
        <dbReference type="EMBL" id="KAL1876441.1"/>
    </source>
</evidence>
<comment type="caution">
    <text evidence="2">The sequence shown here is derived from an EMBL/GenBank/DDBJ whole genome shotgun (WGS) entry which is preliminary data.</text>
</comment>
<organism evidence="2 3">
    <name type="scientific">Diaporthe australafricana</name>
    <dbReference type="NCBI Taxonomy" id="127596"/>
    <lineage>
        <taxon>Eukaryota</taxon>
        <taxon>Fungi</taxon>
        <taxon>Dikarya</taxon>
        <taxon>Ascomycota</taxon>
        <taxon>Pezizomycotina</taxon>
        <taxon>Sordariomycetes</taxon>
        <taxon>Sordariomycetidae</taxon>
        <taxon>Diaporthales</taxon>
        <taxon>Diaporthaceae</taxon>
        <taxon>Diaporthe</taxon>
    </lineage>
</organism>
<gene>
    <name evidence="2" type="primary">OLA1_1</name>
    <name evidence="2" type="ORF">Daus18300_002685</name>
</gene>
<dbReference type="PANTHER" id="PTHR21581:SF6">
    <property type="entry name" value="TRAFFICKING PROTEIN PARTICLE COMPLEX SUBUNIT 12"/>
    <property type="match status" value="1"/>
</dbReference>
<evidence type="ECO:0000256" key="1">
    <source>
        <dbReference type="SAM" id="MobiDB-lite"/>
    </source>
</evidence>
<accession>A0ABR3XKF3</accession>
<protein>
    <submittedName>
        <fullName evidence="2">Obg-like ATPase</fullName>
    </submittedName>
</protein>
<feature type="compositionally biased region" description="Low complexity" evidence="1">
    <location>
        <begin position="17"/>
        <end position="29"/>
    </location>
</feature>
<reference evidence="2 3" key="1">
    <citation type="journal article" date="2024" name="IMA Fungus">
        <title>IMA Genome - F19 : A genome assembly and annotation guide to empower mycologists, including annotated draft genome sequences of Ceratocystis pirilliformis, Diaporthe australafricana, Fusarium ophioides, Paecilomyces lecythidis, and Sporothrix stenoceras.</title>
        <authorList>
            <person name="Aylward J."/>
            <person name="Wilson A.M."/>
            <person name="Visagie C.M."/>
            <person name="Spraker J."/>
            <person name="Barnes I."/>
            <person name="Buitendag C."/>
            <person name="Ceriani C."/>
            <person name="Del Mar Angel L."/>
            <person name="du Plessis D."/>
            <person name="Fuchs T."/>
            <person name="Gasser K."/>
            <person name="Kramer D."/>
            <person name="Li W."/>
            <person name="Munsamy K."/>
            <person name="Piso A."/>
            <person name="Price J.L."/>
            <person name="Sonnekus B."/>
            <person name="Thomas C."/>
            <person name="van der Nest A."/>
            <person name="van Dijk A."/>
            <person name="van Heerden A."/>
            <person name="van Vuuren N."/>
            <person name="Yilmaz N."/>
            <person name="Duong T.A."/>
            <person name="van der Merwe N.A."/>
            <person name="Wingfield M.J."/>
            <person name="Wingfield B.D."/>
        </authorList>
    </citation>
    <scope>NUCLEOTIDE SEQUENCE [LARGE SCALE GENOMIC DNA]</scope>
    <source>
        <strain evidence="2 3">CMW 18300</strain>
    </source>
</reference>
<name>A0ABR3XKF3_9PEZI</name>
<dbReference type="EMBL" id="JAWRVE010000016">
    <property type="protein sequence ID" value="KAL1876441.1"/>
    <property type="molecule type" value="Genomic_DNA"/>
</dbReference>
<dbReference type="InterPro" id="IPR011990">
    <property type="entry name" value="TPR-like_helical_dom_sf"/>
</dbReference>
<feature type="region of interest" description="Disordered" evidence="1">
    <location>
        <begin position="109"/>
        <end position="130"/>
    </location>
</feature>
<dbReference type="PANTHER" id="PTHR21581">
    <property type="entry name" value="D-ALANYL-D-ALANINE CARBOXYPEPTIDASE"/>
    <property type="match status" value="1"/>
</dbReference>
<keyword evidence="3" id="KW-1185">Reference proteome</keyword>
<feature type="compositionally biased region" description="Pro residues" evidence="1">
    <location>
        <begin position="110"/>
        <end position="126"/>
    </location>
</feature>
<dbReference type="Proteomes" id="UP001583177">
    <property type="component" value="Unassembled WGS sequence"/>
</dbReference>
<dbReference type="Pfam" id="PF14559">
    <property type="entry name" value="TPR_19"/>
    <property type="match status" value="1"/>
</dbReference>
<dbReference type="SUPFAM" id="SSF48452">
    <property type="entry name" value="TPR-like"/>
    <property type="match status" value="1"/>
</dbReference>
<dbReference type="Gene3D" id="1.25.40.10">
    <property type="entry name" value="Tetratricopeptide repeat domain"/>
    <property type="match status" value="1"/>
</dbReference>
<proteinExistence type="predicted"/>
<sequence length="442" mass="48160">MDQSQTLPIRGHVRNKSSTGRPTRPRSSTKGPLDVDDDPLASPLSPQQAKHLAPSRPLSQRGSPRVSVDRPLRSPRSPAPHRATSPAILPPKDFSYLLRPEIYHPLTPVTVPPPFRNSSKQPPPDSPIDELLGRGHFRAAAIAAVQALTGTGGKPAPASTDYEVIFELLYVRLSCLTLIDATQIAAQEVRALEDVNSAIYVDEISGTHLVPWDLRVLIVRLQALGFGDPRRAVMSYYDLAREARAQIATAMTSHDNSASEVWKDRLVDLGIKVTGAMVEMDDLAGAAHHLAGLRNRPDGKLNMAKALLWLHLGNSDAARLCVKDGEPGDKIVSALCSMADGEYEAALATFKELREEMGGDEMVAVNLAVCLLYTGRMEEGREILESLVDGGFSSHTLLFNLATIFELCTDRSRSLKTKLVERVAAMEPSTNGWEKANADFKL</sequence>
<evidence type="ECO:0000313" key="3">
    <source>
        <dbReference type="Proteomes" id="UP001583177"/>
    </source>
</evidence>